<protein>
    <submittedName>
        <fullName evidence="2">Uncharacterized protein</fullName>
    </submittedName>
</protein>
<dbReference type="Proteomes" id="UP000799118">
    <property type="component" value="Unassembled WGS sequence"/>
</dbReference>
<dbReference type="OrthoDB" id="128308at2759"/>
<evidence type="ECO:0000313" key="2">
    <source>
        <dbReference type="EMBL" id="KAE9403506.1"/>
    </source>
</evidence>
<dbReference type="AlphaFoldDB" id="A0A6A4HZ95"/>
<name>A0A6A4HZ95_9AGAR</name>
<accession>A0A6A4HZ95</accession>
<organism evidence="2 3">
    <name type="scientific">Gymnopus androsaceus JB14</name>
    <dbReference type="NCBI Taxonomy" id="1447944"/>
    <lineage>
        <taxon>Eukaryota</taxon>
        <taxon>Fungi</taxon>
        <taxon>Dikarya</taxon>
        <taxon>Basidiomycota</taxon>
        <taxon>Agaricomycotina</taxon>
        <taxon>Agaricomycetes</taxon>
        <taxon>Agaricomycetidae</taxon>
        <taxon>Agaricales</taxon>
        <taxon>Marasmiineae</taxon>
        <taxon>Omphalotaceae</taxon>
        <taxon>Gymnopus</taxon>
    </lineage>
</organism>
<gene>
    <name evidence="2" type="ORF">BT96DRAFT_1080107</name>
</gene>
<proteinExistence type="predicted"/>
<evidence type="ECO:0000313" key="3">
    <source>
        <dbReference type="Proteomes" id="UP000799118"/>
    </source>
</evidence>
<keyword evidence="3" id="KW-1185">Reference proteome</keyword>
<feature type="region of interest" description="Disordered" evidence="1">
    <location>
        <begin position="237"/>
        <end position="261"/>
    </location>
</feature>
<reference evidence="2" key="1">
    <citation type="journal article" date="2019" name="Environ. Microbiol.">
        <title>Fungal ecological strategies reflected in gene transcription - a case study of two litter decomposers.</title>
        <authorList>
            <person name="Barbi F."/>
            <person name="Kohler A."/>
            <person name="Barry K."/>
            <person name="Baskaran P."/>
            <person name="Daum C."/>
            <person name="Fauchery L."/>
            <person name="Ihrmark K."/>
            <person name="Kuo A."/>
            <person name="LaButti K."/>
            <person name="Lipzen A."/>
            <person name="Morin E."/>
            <person name="Grigoriev I.V."/>
            <person name="Henrissat B."/>
            <person name="Lindahl B."/>
            <person name="Martin F."/>
        </authorList>
    </citation>
    <scope>NUCLEOTIDE SEQUENCE</scope>
    <source>
        <strain evidence="2">JB14</strain>
    </source>
</reference>
<sequence length="261" mass="29129">MEVLNTPLEERMQKTVMVKIWNVPGGNPIVIPVYCDTFPLFCIEQCQPFANQVMHGDPSALIATYEVMTGQWQFHGITTTQIIPFLSMLLYCTLPSGIAGQRIMDCPGLDEDVVSENLLHSMISTPPPFGTSQRPWRQWPKDFTVREFMVGMPQVILMQDPALKEQSFLSAFSGVKLLVSGMFRCHKKLFNTAASSNGLLEANMDLLWVDLVSFLENTRPKSCCPVTLPVTFLTTLSPSQPQSPGPYDLGQDDDWSSSLFG</sequence>
<evidence type="ECO:0000256" key="1">
    <source>
        <dbReference type="SAM" id="MobiDB-lite"/>
    </source>
</evidence>
<dbReference type="EMBL" id="ML769424">
    <property type="protein sequence ID" value="KAE9403506.1"/>
    <property type="molecule type" value="Genomic_DNA"/>
</dbReference>